<evidence type="ECO:0000313" key="1">
    <source>
        <dbReference type="EMBL" id="MFD2756062.1"/>
    </source>
</evidence>
<name>A0ABW5UR20_9BURK</name>
<organism evidence="1 2">
    <name type="scientific">Comamonas terrae</name>
    <dbReference type="NCBI Taxonomy" id="673548"/>
    <lineage>
        <taxon>Bacteria</taxon>
        <taxon>Pseudomonadati</taxon>
        <taxon>Pseudomonadota</taxon>
        <taxon>Betaproteobacteria</taxon>
        <taxon>Burkholderiales</taxon>
        <taxon>Comamonadaceae</taxon>
        <taxon>Comamonas</taxon>
    </lineage>
</organism>
<sequence length="162" mass="17869">MKNTSRFADIEAARTAVNLALPFIEKTLERPGVSARKVLHVVVLDPAATCDCSNFEEALLYEHSVGDRHNWDADYAAFARDKARLSWRHQMGSRHLIHMEPHRLSLSDTLLWGSVWLDGIVVAASGAMPAWDEAFSLCVAGNLRAIALERSTGMPIAKSQGD</sequence>
<dbReference type="RefSeq" id="WP_066479052.1">
    <property type="nucleotide sequence ID" value="NZ_BCNT01000009.1"/>
</dbReference>
<gene>
    <name evidence="1" type="ORF">ACFSW6_18490</name>
</gene>
<protein>
    <submittedName>
        <fullName evidence="1">Uncharacterized protein</fullName>
    </submittedName>
</protein>
<dbReference type="Proteomes" id="UP001597463">
    <property type="component" value="Unassembled WGS sequence"/>
</dbReference>
<comment type="caution">
    <text evidence="1">The sequence shown here is derived from an EMBL/GenBank/DDBJ whole genome shotgun (WGS) entry which is preliminary data.</text>
</comment>
<dbReference type="EMBL" id="JBHUMV010000009">
    <property type="protein sequence ID" value="MFD2756062.1"/>
    <property type="molecule type" value="Genomic_DNA"/>
</dbReference>
<reference evidence="2" key="1">
    <citation type="journal article" date="2019" name="Int. J. Syst. Evol. Microbiol.">
        <title>The Global Catalogue of Microorganisms (GCM) 10K type strain sequencing project: providing services to taxonomists for standard genome sequencing and annotation.</title>
        <authorList>
            <consortium name="The Broad Institute Genomics Platform"/>
            <consortium name="The Broad Institute Genome Sequencing Center for Infectious Disease"/>
            <person name="Wu L."/>
            <person name="Ma J."/>
        </authorList>
    </citation>
    <scope>NUCLEOTIDE SEQUENCE [LARGE SCALE GENOMIC DNA]</scope>
    <source>
        <strain evidence="2">TISTR 1906</strain>
    </source>
</reference>
<evidence type="ECO:0000313" key="2">
    <source>
        <dbReference type="Proteomes" id="UP001597463"/>
    </source>
</evidence>
<keyword evidence="2" id="KW-1185">Reference proteome</keyword>
<accession>A0ABW5UR20</accession>
<proteinExistence type="predicted"/>